<organism evidence="2 3">
    <name type="scientific">Pyrrhoderma noxium</name>
    <dbReference type="NCBI Taxonomy" id="2282107"/>
    <lineage>
        <taxon>Eukaryota</taxon>
        <taxon>Fungi</taxon>
        <taxon>Dikarya</taxon>
        <taxon>Basidiomycota</taxon>
        <taxon>Agaricomycotina</taxon>
        <taxon>Agaricomycetes</taxon>
        <taxon>Hymenochaetales</taxon>
        <taxon>Hymenochaetaceae</taxon>
        <taxon>Pyrrhoderma</taxon>
    </lineage>
</organism>
<dbReference type="EMBL" id="NBII01000001">
    <property type="protein sequence ID" value="PAV24117.1"/>
    <property type="molecule type" value="Genomic_DNA"/>
</dbReference>
<gene>
    <name evidence="2" type="ORF">PNOK_0118500</name>
</gene>
<sequence>MLIAIDAKVYNTILSPTDSLRALQRALADPIAGRRTERREESSRGVDERWIPLSTFVELEDVFGQHPTVHSKRRLSIMSTLNTTNRAHRQPSHHRRWFLCVDCGGTNTRCAISTSTGQIIGFGTGGPSNFSYIGLDAFLSQIGLAVTAALIEAGVPPEDAFLPYSSSSNTNSNTSDTSSVSQSLFTSAWVGVSGIDSPSVVARVIPRLSHLLSLPPYPPYLILKNDISLLSAPLISVNLRQPEIRSCVSVIGGTGSIAASFWVGQNDTTNGREGVYDEDTLKANRFPQELARIGGWGWLLGDEGGGFHVGRTAIRHLLREYEFSVINGTPLTDRYSPGLREGFEIGSGNSVDPHTSQETEDQTSLRAQVLSLFNVQIAPELLPLLHDPDPDPDAGHSLENDIRGGRGSTTVEIAPHRLQQRQQRLSALAPLVFRAAFRDEDDNETTPSGDTIESKYGQHGQGRIRGDPLALAVLRETSACLADQICMLLQAHPLDSNSSSQATTNKTNSLLVPSRTSLLVLGGSLLGIKPYQRMLLDVLEERGHSFAGVFSGSAEGRALEFVHVQSPAREGALALAELFSDS</sequence>
<dbReference type="GO" id="GO:0016301">
    <property type="term" value="F:kinase activity"/>
    <property type="evidence" value="ECO:0007669"/>
    <property type="project" value="UniProtKB-KW"/>
</dbReference>
<evidence type="ECO:0000256" key="1">
    <source>
        <dbReference type="SAM" id="MobiDB-lite"/>
    </source>
</evidence>
<protein>
    <submittedName>
        <fullName evidence="2">Glucokinase regulator family</fullName>
    </submittedName>
</protein>
<dbReference type="SUPFAM" id="SSF53067">
    <property type="entry name" value="Actin-like ATPase domain"/>
    <property type="match status" value="2"/>
</dbReference>
<dbReference type="STRING" id="2282107.A0A286UWZ5"/>
<reference evidence="2 3" key="1">
    <citation type="journal article" date="2017" name="Mol. Ecol.">
        <title>Comparative and population genomic landscape of Phellinus noxius: A hypervariable fungus causing root rot in trees.</title>
        <authorList>
            <person name="Chung C.L."/>
            <person name="Lee T.J."/>
            <person name="Akiba M."/>
            <person name="Lee H.H."/>
            <person name="Kuo T.H."/>
            <person name="Liu D."/>
            <person name="Ke H.M."/>
            <person name="Yokoi T."/>
            <person name="Roa M.B."/>
            <person name="Lu M.J."/>
            <person name="Chang Y.Y."/>
            <person name="Ann P.J."/>
            <person name="Tsai J.N."/>
            <person name="Chen C.Y."/>
            <person name="Tzean S.S."/>
            <person name="Ota Y."/>
            <person name="Hattori T."/>
            <person name="Sahashi N."/>
            <person name="Liou R.F."/>
            <person name="Kikuchi T."/>
            <person name="Tsai I.J."/>
        </authorList>
    </citation>
    <scope>NUCLEOTIDE SEQUENCE [LARGE SCALE GENOMIC DNA]</scope>
    <source>
        <strain evidence="2 3">FFPRI411160</strain>
    </source>
</reference>
<dbReference type="InParanoid" id="A0A286UWZ5"/>
<feature type="region of interest" description="Disordered" evidence="1">
    <location>
        <begin position="342"/>
        <end position="362"/>
    </location>
</feature>
<dbReference type="PANTHER" id="PTHR43190:SF3">
    <property type="entry name" value="N-ACETYL-D-GLUCOSAMINE KINASE"/>
    <property type="match status" value="1"/>
</dbReference>
<accession>A0A286UWZ5</accession>
<dbReference type="AlphaFoldDB" id="A0A286UWZ5"/>
<dbReference type="PANTHER" id="PTHR43190">
    <property type="entry name" value="N-ACETYL-D-GLUCOSAMINE KINASE"/>
    <property type="match status" value="1"/>
</dbReference>
<comment type="caution">
    <text evidence="2">The sequence shown here is derived from an EMBL/GenBank/DDBJ whole genome shotgun (WGS) entry which is preliminary data.</text>
</comment>
<evidence type="ECO:0000313" key="2">
    <source>
        <dbReference type="EMBL" id="PAV24117.1"/>
    </source>
</evidence>
<dbReference type="Proteomes" id="UP000217199">
    <property type="component" value="Unassembled WGS sequence"/>
</dbReference>
<proteinExistence type="predicted"/>
<feature type="region of interest" description="Disordered" evidence="1">
    <location>
        <begin position="440"/>
        <end position="460"/>
    </location>
</feature>
<name>A0A286UWZ5_9AGAM</name>
<dbReference type="InterPro" id="IPR043129">
    <property type="entry name" value="ATPase_NBD"/>
</dbReference>
<feature type="compositionally biased region" description="Polar residues" evidence="1">
    <location>
        <begin position="347"/>
        <end position="362"/>
    </location>
</feature>
<dbReference type="Gene3D" id="3.30.420.40">
    <property type="match status" value="1"/>
</dbReference>
<dbReference type="OrthoDB" id="311172at2759"/>
<evidence type="ECO:0000313" key="3">
    <source>
        <dbReference type="Proteomes" id="UP000217199"/>
    </source>
</evidence>
<keyword evidence="3" id="KW-1185">Reference proteome</keyword>
<dbReference type="InterPro" id="IPR052519">
    <property type="entry name" value="Euk-type_GlcNAc_Kinase"/>
</dbReference>